<dbReference type="InterPro" id="IPR050266">
    <property type="entry name" value="AB_hydrolase_sf"/>
</dbReference>
<protein>
    <submittedName>
        <fullName evidence="4">Alpha/beta fold hydrolase</fullName>
    </submittedName>
</protein>
<gene>
    <name evidence="4" type="ORF">TsocGM_19850</name>
</gene>
<reference evidence="4 5" key="2">
    <citation type="submission" date="2019-01" db="EMBL/GenBank/DDBJ databases">
        <title>Tautonia sociabilis, a novel thermotolerant planctomycete of Isosphaeraceae family, isolated from a 4000 m deep subterranean habitat.</title>
        <authorList>
            <person name="Kovaleva O.L."/>
            <person name="Elcheninov A.G."/>
            <person name="Van Heerden E."/>
            <person name="Toshchakov S.V."/>
            <person name="Novikov A."/>
            <person name="Bonch-Osmolovskaya E.A."/>
            <person name="Kublanov I.V."/>
        </authorList>
    </citation>
    <scope>NUCLEOTIDE SEQUENCE [LARGE SCALE GENOMIC DNA]</scope>
    <source>
        <strain evidence="4 5">GM2012</strain>
    </source>
</reference>
<proteinExistence type="predicted"/>
<accession>A0A432MFA2</accession>
<dbReference type="Gene3D" id="3.40.50.1820">
    <property type="entry name" value="alpha/beta hydrolase"/>
    <property type="match status" value="1"/>
</dbReference>
<keyword evidence="1 4" id="KW-0378">Hydrolase</keyword>
<dbReference type="PANTHER" id="PTHR43798">
    <property type="entry name" value="MONOACYLGLYCEROL LIPASE"/>
    <property type="match status" value="1"/>
</dbReference>
<feature type="region of interest" description="Disordered" evidence="2">
    <location>
        <begin position="49"/>
        <end position="82"/>
    </location>
</feature>
<organism evidence="4 5">
    <name type="scientific">Tautonia sociabilis</name>
    <dbReference type="NCBI Taxonomy" id="2080755"/>
    <lineage>
        <taxon>Bacteria</taxon>
        <taxon>Pseudomonadati</taxon>
        <taxon>Planctomycetota</taxon>
        <taxon>Planctomycetia</taxon>
        <taxon>Isosphaerales</taxon>
        <taxon>Isosphaeraceae</taxon>
        <taxon>Tautonia</taxon>
    </lineage>
</organism>
<dbReference type="PANTHER" id="PTHR43798:SF31">
    <property type="entry name" value="AB HYDROLASE SUPERFAMILY PROTEIN YCLE"/>
    <property type="match status" value="1"/>
</dbReference>
<evidence type="ECO:0000256" key="2">
    <source>
        <dbReference type="SAM" id="MobiDB-lite"/>
    </source>
</evidence>
<name>A0A432MFA2_9BACT</name>
<comment type="caution">
    <text evidence="4">The sequence shown here is derived from an EMBL/GenBank/DDBJ whole genome shotgun (WGS) entry which is preliminary data.</text>
</comment>
<dbReference type="GO" id="GO:0016787">
    <property type="term" value="F:hydrolase activity"/>
    <property type="evidence" value="ECO:0007669"/>
    <property type="project" value="UniProtKB-KW"/>
</dbReference>
<feature type="domain" description="AB hydrolase-1" evidence="3">
    <location>
        <begin position="104"/>
        <end position="207"/>
    </location>
</feature>
<dbReference type="InterPro" id="IPR000073">
    <property type="entry name" value="AB_hydrolase_1"/>
</dbReference>
<sequence>MGTRASPSARLPARKSSSVVLDPENVFDSCIRPPTAILMGTLRGLVRGPVAGRGRSSPPRLTTRPAGLSCRRGPDPSRGEWPTMPIASVNGTELFFEDEGRGTPLVFVPGLGGSHAMFAPQAEAFRGSHRVIRLDLRGNGRSGRLDGPIGTVIDRQCDDLAALFDRLGLDRVVLIGVSYGGAVVLRFARRHPDRLWGLVLVDTFAELRWTRPMEALIRVSSVLMLPGFFLPRPVLRASLRLFYHRWPAAMAAIPDLIDGFRPREAALQSEAMCLVDEAKHAGEIGCPSLGIVGEYSKTAVRLMERATLGIPGARLEVVPDAFDPTNLCQPEAFARRLAEFLSRLGCPGGQKMNDHDH</sequence>
<dbReference type="EMBL" id="RYZH01000046">
    <property type="protein sequence ID" value="RUL84678.1"/>
    <property type="molecule type" value="Genomic_DNA"/>
</dbReference>
<evidence type="ECO:0000259" key="3">
    <source>
        <dbReference type="Pfam" id="PF00561"/>
    </source>
</evidence>
<dbReference type="Proteomes" id="UP000280296">
    <property type="component" value="Unassembled WGS sequence"/>
</dbReference>
<evidence type="ECO:0000313" key="4">
    <source>
        <dbReference type="EMBL" id="RUL84678.1"/>
    </source>
</evidence>
<keyword evidence="5" id="KW-1185">Reference proteome</keyword>
<evidence type="ECO:0000256" key="1">
    <source>
        <dbReference type="ARBA" id="ARBA00022801"/>
    </source>
</evidence>
<dbReference type="InterPro" id="IPR029058">
    <property type="entry name" value="AB_hydrolase_fold"/>
</dbReference>
<dbReference type="PRINTS" id="PR00111">
    <property type="entry name" value="ABHYDROLASE"/>
</dbReference>
<reference evidence="4 5" key="1">
    <citation type="submission" date="2018-12" db="EMBL/GenBank/DDBJ databases">
        <authorList>
            <person name="Toschakov S.V."/>
        </authorList>
    </citation>
    <scope>NUCLEOTIDE SEQUENCE [LARGE SCALE GENOMIC DNA]</scope>
    <source>
        <strain evidence="4 5">GM2012</strain>
    </source>
</reference>
<dbReference type="AlphaFoldDB" id="A0A432MFA2"/>
<evidence type="ECO:0000313" key="5">
    <source>
        <dbReference type="Proteomes" id="UP000280296"/>
    </source>
</evidence>
<dbReference type="Pfam" id="PF00561">
    <property type="entry name" value="Abhydrolase_1"/>
    <property type="match status" value="1"/>
</dbReference>
<dbReference type="SUPFAM" id="SSF53474">
    <property type="entry name" value="alpha/beta-Hydrolases"/>
    <property type="match status" value="1"/>
</dbReference>
<dbReference type="GO" id="GO:0016020">
    <property type="term" value="C:membrane"/>
    <property type="evidence" value="ECO:0007669"/>
    <property type="project" value="TreeGrafter"/>
</dbReference>